<proteinExistence type="predicted"/>
<dbReference type="Proteomes" id="UP000007151">
    <property type="component" value="Unassembled WGS sequence"/>
</dbReference>
<comment type="caution">
    <text evidence="2">The sequence shown here is derived from an EMBL/GenBank/DDBJ whole genome shotgun (WGS) entry which is preliminary data.</text>
</comment>
<accession>A0A212FE08</accession>
<dbReference type="KEGG" id="dpl:KGM_213257"/>
<dbReference type="AlphaFoldDB" id="A0A212FE08"/>
<name>A0A212FE08_DANPL</name>
<evidence type="ECO:0000313" key="2">
    <source>
        <dbReference type="EMBL" id="OWR51971.1"/>
    </source>
</evidence>
<gene>
    <name evidence="2" type="ORF">KGM_213257</name>
</gene>
<keyword evidence="3" id="KW-1185">Reference proteome</keyword>
<feature type="region of interest" description="Disordered" evidence="1">
    <location>
        <begin position="1"/>
        <end position="26"/>
    </location>
</feature>
<protein>
    <submittedName>
        <fullName evidence="2">Uncharacterized protein</fullName>
    </submittedName>
</protein>
<dbReference type="InParanoid" id="A0A212FE08"/>
<evidence type="ECO:0000256" key="1">
    <source>
        <dbReference type="SAM" id="MobiDB-lite"/>
    </source>
</evidence>
<reference evidence="2 3" key="1">
    <citation type="journal article" date="2011" name="Cell">
        <title>The monarch butterfly genome yields insights into long-distance migration.</title>
        <authorList>
            <person name="Zhan S."/>
            <person name="Merlin C."/>
            <person name="Boore J.L."/>
            <person name="Reppert S.M."/>
        </authorList>
    </citation>
    <scope>NUCLEOTIDE SEQUENCE [LARGE SCALE GENOMIC DNA]</scope>
    <source>
        <strain evidence="2">F-2</strain>
    </source>
</reference>
<sequence>MRYTRRPHQVYPEPVGEISNGSSNRKIGKYNLAIYNRRRPEKAVKSSITDITE</sequence>
<evidence type="ECO:0000313" key="3">
    <source>
        <dbReference type="Proteomes" id="UP000007151"/>
    </source>
</evidence>
<dbReference type="EMBL" id="AGBW02008987">
    <property type="protein sequence ID" value="OWR51971.1"/>
    <property type="molecule type" value="Genomic_DNA"/>
</dbReference>
<organism evidence="2 3">
    <name type="scientific">Danaus plexippus plexippus</name>
    <dbReference type="NCBI Taxonomy" id="278856"/>
    <lineage>
        <taxon>Eukaryota</taxon>
        <taxon>Metazoa</taxon>
        <taxon>Ecdysozoa</taxon>
        <taxon>Arthropoda</taxon>
        <taxon>Hexapoda</taxon>
        <taxon>Insecta</taxon>
        <taxon>Pterygota</taxon>
        <taxon>Neoptera</taxon>
        <taxon>Endopterygota</taxon>
        <taxon>Lepidoptera</taxon>
        <taxon>Glossata</taxon>
        <taxon>Ditrysia</taxon>
        <taxon>Papilionoidea</taxon>
        <taxon>Nymphalidae</taxon>
        <taxon>Danainae</taxon>
        <taxon>Danaini</taxon>
        <taxon>Danaina</taxon>
        <taxon>Danaus</taxon>
        <taxon>Danaus</taxon>
    </lineage>
</organism>